<keyword evidence="11 15" id="KW-0106">Calcium</keyword>
<dbReference type="GO" id="GO:0004252">
    <property type="term" value="F:serine-type endopeptidase activity"/>
    <property type="evidence" value="ECO:0007669"/>
    <property type="project" value="UniProtKB-UniRule"/>
</dbReference>
<feature type="binding site" evidence="15">
    <location>
        <position position="591"/>
    </location>
    <ligand>
        <name>Ca(2+)</name>
        <dbReference type="ChEBI" id="CHEBI:29108"/>
    </ligand>
</feature>
<comment type="cofactor">
    <cofactor evidence="15">
        <name>Ca(2+)</name>
        <dbReference type="ChEBI" id="CHEBI:29108"/>
    </cofactor>
    <text evidence="15">Binds 1 Ca(2+) ion per subunit.</text>
</comment>
<evidence type="ECO:0000256" key="14">
    <source>
        <dbReference type="ARBA" id="ARBA00023180"/>
    </source>
</evidence>
<dbReference type="Proteomes" id="UP000053477">
    <property type="component" value="Unassembled WGS sequence"/>
</dbReference>
<dbReference type="FunFam" id="3.40.50.200:FF:000015">
    <property type="entry name" value="Tripeptidyl peptidase A"/>
    <property type="match status" value="1"/>
</dbReference>
<dbReference type="GO" id="GO:0006508">
    <property type="term" value="P:proteolysis"/>
    <property type="evidence" value="ECO:0007669"/>
    <property type="project" value="UniProtKB-KW"/>
</dbReference>
<proteinExistence type="predicted"/>
<keyword evidence="6 15" id="KW-0645">Protease</keyword>
<feature type="active site" description="Charge relay system" evidence="15">
    <location>
        <position position="312"/>
    </location>
</feature>
<dbReference type="OrthoDB" id="409122at2759"/>
<evidence type="ECO:0000256" key="10">
    <source>
        <dbReference type="ARBA" id="ARBA00022825"/>
    </source>
</evidence>
<dbReference type="AlphaFoldDB" id="A0A0H2RMP3"/>
<dbReference type="EMBL" id="KQ085969">
    <property type="protein sequence ID" value="KLO12872.1"/>
    <property type="molecule type" value="Genomic_DNA"/>
</dbReference>
<comment type="catalytic activity">
    <reaction evidence="1">
        <text>Release of an N-terminal tripeptide from a polypeptide.</text>
        <dbReference type="EC" id="3.4.14.10"/>
    </reaction>
</comment>
<feature type="chain" id="PRO_5005201641" description="tripeptidyl-peptidase II" evidence="16">
    <location>
        <begin position="23"/>
        <end position="610"/>
    </location>
</feature>
<keyword evidence="9 15" id="KW-0378">Hydrolase</keyword>
<keyword evidence="12" id="KW-0843">Virulence</keyword>
<dbReference type="GO" id="GO:0008240">
    <property type="term" value="F:tripeptidyl-peptidase activity"/>
    <property type="evidence" value="ECO:0007669"/>
    <property type="project" value="UniProtKB-EC"/>
</dbReference>
<feature type="signal peptide" evidence="16">
    <location>
        <begin position="1"/>
        <end position="22"/>
    </location>
</feature>
<dbReference type="PROSITE" id="PS51695">
    <property type="entry name" value="SEDOLISIN"/>
    <property type="match status" value="1"/>
</dbReference>
<dbReference type="PROSITE" id="PS00138">
    <property type="entry name" value="SUBTILASE_SER"/>
    <property type="match status" value="1"/>
</dbReference>
<feature type="domain" description="Peptidase S53" evidence="17">
    <location>
        <begin position="236"/>
        <end position="610"/>
    </location>
</feature>
<dbReference type="PANTHER" id="PTHR14218">
    <property type="entry name" value="PROTEASE S8 TRIPEPTIDYL PEPTIDASE I CLN2"/>
    <property type="match status" value="1"/>
</dbReference>
<keyword evidence="8 16" id="KW-0732">Signal</keyword>
<gene>
    <name evidence="18" type="ORF">SCHPADRAFT_997788</name>
</gene>
<organism evidence="18 19">
    <name type="scientific">Schizopora paradoxa</name>
    <dbReference type="NCBI Taxonomy" id="27342"/>
    <lineage>
        <taxon>Eukaryota</taxon>
        <taxon>Fungi</taxon>
        <taxon>Dikarya</taxon>
        <taxon>Basidiomycota</taxon>
        <taxon>Agaricomycotina</taxon>
        <taxon>Agaricomycetes</taxon>
        <taxon>Hymenochaetales</taxon>
        <taxon>Schizoporaceae</taxon>
        <taxon>Schizopora</taxon>
    </lineage>
</organism>
<evidence type="ECO:0000256" key="12">
    <source>
        <dbReference type="ARBA" id="ARBA00023026"/>
    </source>
</evidence>
<keyword evidence="13" id="KW-0865">Zymogen</keyword>
<dbReference type="CDD" id="cd11377">
    <property type="entry name" value="Pro-peptidase_S53"/>
    <property type="match status" value="1"/>
</dbReference>
<evidence type="ECO:0000256" key="13">
    <source>
        <dbReference type="ARBA" id="ARBA00023145"/>
    </source>
</evidence>
<evidence type="ECO:0000256" key="6">
    <source>
        <dbReference type="ARBA" id="ARBA00022670"/>
    </source>
</evidence>
<evidence type="ECO:0000313" key="18">
    <source>
        <dbReference type="EMBL" id="KLO12872.1"/>
    </source>
</evidence>
<keyword evidence="10 15" id="KW-0720">Serine protease</keyword>
<name>A0A0H2RMP3_9AGAM</name>
<keyword evidence="7 15" id="KW-0479">Metal-binding</keyword>
<dbReference type="STRING" id="27342.A0A0H2RMP3"/>
<feature type="binding site" evidence="15">
    <location>
        <position position="593"/>
    </location>
    <ligand>
        <name>Ca(2+)</name>
        <dbReference type="ChEBI" id="CHEBI:29108"/>
    </ligand>
</feature>
<keyword evidence="14" id="KW-0325">Glycoprotein</keyword>
<evidence type="ECO:0000256" key="4">
    <source>
        <dbReference type="ARBA" id="ARBA00012462"/>
    </source>
</evidence>
<dbReference type="Gene3D" id="3.40.50.200">
    <property type="entry name" value="Peptidase S8/S53 domain"/>
    <property type="match status" value="1"/>
</dbReference>
<evidence type="ECO:0000259" key="17">
    <source>
        <dbReference type="PROSITE" id="PS51695"/>
    </source>
</evidence>
<comment type="subcellular location">
    <subcellularLocation>
        <location evidence="3">Secreted</location>
        <location evidence="3">Extracellular space</location>
    </subcellularLocation>
</comment>
<feature type="binding site" evidence="15">
    <location>
        <position position="573"/>
    </location>
    <ligand>
        <name>Ca(2+)</name>
        <dbReference type="ChEBI" id="CHEBI:29108"/>
    </ligand>
</feature>
<dbReference type="PANTHER" id="PTHR14218:SF15">
    <property type="entry name" value="TRIPEPTIDYL-PEPTIDASE 1"/>
    <property type="match status" value="1"/>
</dbReference>
<dbReference type="SMART" id="SM00944">
    <property type="entry name" value="Pro-kuma_activ"/>
    <property type="match status" value="1"/>
</dbReference>
<feature type="active site" description="Charge relay system" evidence="15">
    <location>
        <position position="530"/>
    </location>
</feature>
<dbReference type="InterPro" id="IPR036852">
    <property type="entry name" value="Peptidase_S8/S53_dom_sf"/>
</dbReference>
<evidence type="ECO:0000256" key="9">
    <source>
        <dbReference type="ARBA" id="ARBA00022801"/>
    </source>
</evidence>
<dbReference type="InterPro" id="IPR023828">
    <property type="entry name" value="Peptidase_S8_Ser-AS"/>
</dbReference>
<dbReference type="CDD" id="cd04056">
    <property type="entry name" value="Peptidases_S53"/>
    <property type="match status" value="1"/>
</dbReference>
<evidence type="ECO:0000256" key="8">
    <source>
        <dbReference type="ARBA" id="ARBA00022729"/>
    </source>
</evidence>
<evidence type="ECO:0000256" key="15">
    <source>
        <dbReference type="PROSITE-ProRule" id="PRU01032"/>
    </source>
</evidence>
<protein>
    <recommendedName>
        <fullName evidence="4">tripeptidyl-peptidase II</fullName>
        <ecNumber evidence="4">3.4.14.10</ecNumber>
    </recommendedName>
</protein>
<dbReference type="InterPro" id="IPR050819">
    <property type="entry name" value="Tripeptidyl-peptidase_I"/>
</dbReference>
<dbReference type="SUPFAM" id="SSF52743">
    <property type="entry name" value="Subtilisin-like"/>
    <property type="match status" value="1"/>
</dbReference>
<dbReference type="GO" id="GO:0005576">
    <property type="term" value="C:extracellular region"/>
    <property type="evidence" value="ECO:0007669"/>
    <property type="project" value="UniProtKB-SubCell"/>
</dbReference>
<evidence type="ECO:0000256" key="11">
    <source>
        <dbReference type="ARBA" id="ARBA00022837"/>
    </source>
</evidence>
<keyword evidence="19" id="KW-1185">Reference proteome</keyword>
<evidence type="ECO:0000256" key="5">
    <source>
        <dbReference type="ARBA" id="ARBA00022525"/>
    </source>
</evidence>
<evidence type="ECO:0000256" key="2">
    <source>
        <dbReference type="ARBA" id="ARBA00002451"/>
    </source>
</evidence>
<dbReference type="Pfam" id="PF09286">
    <property type="entry name" value="Pro-kuma_activ"/>
    <property type="match status" value="1"/>
</dbReference>
<evidence type="ECO:0000256" key="16">
    <source>
        <dbReference type="SAM" id="SignalP"/>
    </source>
</evidence>
<dbReference type="GO" id="GO:0046872">
    <property type="term" value="F:metal ion binding"/>
    <property type="evidence" value="ECO:0007669"/>
    <property type="project" value="UniProtKB-UniRule"/>
</dbReference>
<dbReference type="InterPro" id="IPR030400">
    <property type="entry name" value="Sedolisin_dom"/>
</dbReference>
<evidence type="ECO:0000256" key="7">
    <source>
        <dbReference type="ARBA" id="ARBA00022723"/>
    </source>
</evidence>
<comment type="function">
    <text evidence="2">Secreted tripeptidyl-peptidase which degrades proteins at acidic pHs and is involved in virulence.</text>
</comment>
<dbReference type="InParanoid" id="A0A0H2RMP3"/>
<evidence type="ECO:0000256" key="3">
    <source>
        <dbReference type="ARBA" id="ARBA00004239"/>
    </source>
</evidence>
<sequence>MLNIPFASLAVVLYLYASLARAAPNPAAFSASLNIVKESINPPRGWVQGPPAPEHHTIKLSIALPQPRFGELEAHLQEVSDPAHARYGQHLSKADVDALVTPHQDSLDSVDDWLAQHGLGDEDMVRSDGMDWVTIRVTIGTAEKMLDTKYHIWIHEESGDVVVRTLSYSLPESVHEHVELVQPTTMFARFKPEMASLHYFPSVPDALEPITDSIAAVLGQQVPSSTTAVSPTCNSIITLECLQDLYGTKGYTPQAADKNALGITGYLEQFANLQDLKQFYAQQLPQAVNTSFTFVPVAGGENSQNLSEAGIEANLDTQYGLGLSFPTPGTFWSTAGRPPFNATLTTPTDSNEPYNTWLDFVLNQTNLPQTISTSYGDEEQSVPLSYAIRACSSFAQLGARGVSVIFSSGDGGVGDGDTDPATTTCKTIDGQNKTTFLPFFPASCPYVTAVGGTVNVAPEVGVFFSGGGFSNYFGRPAYQDSAVGTYLANLGQTYAGLFNASGRAYPDVSAQSMNFSIVSGGRNGLVSGTSAAAPTFAAIVSLLNDVRLASNRSPLGFLNPFLYTQGVQGLTDILTGNNPGCGTEGFNSSQGWDPVTGLGTPKFEVLKSLV</sequence>
<reference evidence="18 19" key="1">
    <citation type="submission" date="2015-04" db="EMBL/GenBank/DDBJ databases">
        <title>Complete genome sequence of Schizopora paradoxa KUC8140, a cosmopolitan wood degrader in East Asia.</title>
        <authorList>
            <consortium name="DOE Joint Genome Institute"/>
            <person name="Min B."/>
            <person name="Park H."/>
            <person name="Jang Y."/>
            <person name="Kim J.-J."/>
            <person name="Kim K.H."/>
            <person name="Pangilinan J."/>
            <person name="Lipzen A."/>
            <person name="Riley R."/>
            <person name="Grigoriev I.V."/>
            <person name="Spatafora J.W."/>
            <person name="Choi I.-G."/>
        </authorList>
    </citation>
    <scope>NUCLEOTIDE SEQUENCE [LARGE SCALE GENOMIC DNA]</scope>
    <source>
        <strain evidence="18 19">KUC8140</strain>
    </source>
</reference>
<evidence type="ECO:0000256" key="1">
    <source>
        <dbReference type="ARBA" id="ARBA00001910"/>
    </source>
</evidence>
<dbReference type="SUPFAM" id="SSF54897">
    <property type="entry name" value="Protease propeptides/inhibitors"/>
    <property type="match status" value="1"/>
</dbReference>
<accession>A0A0H2RMP3</accession>
<dbReference type="EC" id="3.4.14.10" evidence="4"/>
<evidence type="ECO:0000313" key="19">
    <source>
        <dbReference type="Proteomes" id="UP000053477"/>
    </source>
</evidence>
<feature type="binding site" evidence="15">
    <location>
        <position position="572"/>
    </location>
    <ligand>
        <name>Ca(2+)</name>
        <dbReference type="ChEBI" id="CHEBI:29108"/>
    </ligand>
</feature>
<keyword evidence="5" id="KW-0964">Secreted</keyword>
<feature type="active site" description="Charge relay system" evidence="15">
    <location>
        <position position="316"/>
    </location>
</feature>
<dbReference type="InterPro" id="IPR015366">
    <property type="entry name" value="S53_propep"/>
</dbReference>